<evidence type="ECO:0000313" key="2">
    <source>
        <dbReference type="Proteomes" id="UP000272635"/>
    </source>
</evidence>
<dbReference type="Proteomes" id="UP000272635">
    <property type="component" value="Unassembled WGS sequence"/>
</dbReference>
<evidence type="ECO:0008006" key="3">
    <source>
        <dbReference type="Google" id="ProtNLM"/>
    </source>
</evidence>
<evidence type="ECO:0000313" key="1">
    <source>
        <dbReference type="EMBL" id="RSJ80046.1"/>
    </source>
</evidence>
<organism evidence="1 2">
    <name type="scientific">Streptococcus cristatus</name>
    <dbReference type="NCBI Taxonomy" id="45634"/>
    <lineage>
        <taxon>Bacteria</taxon>
        <taxon>Bacillati</taxon>
        <taxon>Bacillota</taxon>
        <taxon>Bacilli</taxon>
        <taxon>Lactobacillales</taxon>
        <taxon>Streptococcaceae</taxon>
        <taxon>Streptococcus</taxon>
    </lineage>
</organism>
<gene>
    <name evidence="1" type="ORF">D8791_08835</name>
</gene>
<dbReference type="AlphaFoldDB" id="A0A428GLM0"/>
<comment type="caution">
    <text evidence="1">The sequence shown here is derived from an EMBL/GenBank/DDBJ whole genome shotgun (WGS) entry which is preliminary data.</text>
</comment>
<dbReference type="Pfam" id="PF07852">
    <property type="entry name" value="DUF1642"/>
    <property type="match status" value="1"/>
</dbReference>
<accession>A0A428GLM0</accession>
<protein>
    <recommendedName>
        <fullName evidence="3">Phage protein</fullName>
    </recommendedName>
</protein>
<sequence length="142" mass="16964">MKKQELIKHIEDLPYSKGLIVDTIKISRKGLLELVSQLDEPQKVKIPEFVADWIEYCKFTHVDLQHALIVGDVYFYNYANQKDFSKLKEFLETENNQATFARAWILGYEVEKEKRYTVVMKTTIQPLYYNVLEKNYFSRWVD</sequence>
<proteinExistence type="predicted"/>
<dbReference type="EMBL" id="RJPT01000012">
    <property type="protein sequence ID" value="RSJ80046.1"/>
    <property type="molecule type" value="Genomic_DNA"/>
</dbReference>
<name>A0A428GLM0_STRCR</name>
<dbReference type="InterPro" id="IPR012865">
    <property type="entry name" value="DUF1642"/>
</dbReference>
<reference evidence="1 2" key="1">
    <citation type="submission" date="2018-11" db="EMBL/GenBank/DDBJ databases">
        <title>Species Designations Belie Phenotypic and Genotypic Heterogeneity in Oral Streptococci.</title>
        <authorList>
            <person name="Velsko I."/>
        </authorList>
    </citation>
    <scope>NUCLEOTIDE SEQUENCE [LARGE SCALE GENOMIC DNA]</scope>
    <source>
        <strain evidence="1 2">BCC41</strain>
    </source>
</reference>